<reference evidence="1" key="1">
    <citation type="submission" date="2018-01" db="EMBL/GenBank/DDBJ databases">
        <authorList>
            <person name="Krukenberg V."/>
        </authorList>
    </citation>
    <scope>NUCLEOTIDE SEQUENCE</scope>
    <source>
        <strain evidence="1">E20ANME2</strain>
    </source>
</reference>
<proteinExistence type="predicted"/>
<dbReference type="EMBL" id="PQXF01000005">
    <property type="protein sequence ID" value="PXF61457.1"/>
    <property type="molecule type" value="Genomic_DNA"/>
</dbReference>
<name>A0AC61L512_9EURY</name>
<organism evidence="1 2">
    <name type="scientific">Candidatus Methanogaster sp</name>
    <dbReference type="NCBI Taxonomy" id="3386292"/>
    <lineage>
        <taxon>Archaea</taxon>
        <taxon>Methanobacteriati</taxon>
        <taxon>Methanobacteriota</taxon>
        <taxon>Stenosarchaea group</taxon>
        <taxon>Methanomicrobia</taxon>
        <taxon>Methanosarcinales</taxon>
        <taxon>ANME-2 cluster</taxon>
        <taxon>Candidatus Methanogasteraceae</taxon>
        <taxon>Candidatus Methanogaster</taxon>
    </lineage>
</organism>
<gene>
    <name evidence="1" type="ORF">C4B59_04275</name>
</gene>
<evidence type="ECO:0000313" key="2">
    <source>
        <dbReference type="Proteomes" id="UP000248329"/>
    </source>
</evidence>
<dbReference type="Proteomes" id="UP000248329">
    <property type="component" value="Unassembled WGS sequence"/>
</dbReference>
<comment type="caution">
    <text evidence="1">The sequence shown here is derived from an EMBL/GenBank/DDBJ whole genome shotgun (WGS) entry which is preliminary data.</text>
</comment>
<sequence length="84" mass="9461">MCAGCLIGQKLSREGFITGDCGDRYGIKIAKKIVVVGGYGWDSYARWFHEHKRNPDRSVIRDNAYIGTDAMLFSYNNGVDGIRR</sequence>
<protein>
    <submittedName>
        <fullName evidence="1">Uncharacterized protein</fullName>
    </submittedName>
</protein>
<accession>A0AC61L512</accession>
<evidence type="ECO:0000313" key="1">
    <source>
        <dbReference type="EMBL" id="PXF61457.1"/>
    </source>
</evidence>